<sequence>KELGPNEEGELLLRGPQMMKGYLNDQASNRKSFHPSFEDPERFLRTGDVVKMDERGYITITDRLKDVIKYHGFQVSPSELESLLFQDPRLADCAVCGVKNQVGEELPWAFVVLSSSSSSSARETTTAELDRTRRDLASLVNQRVAGYKKLRGVSFVEALPKSDSGKVLKKDL</sequence>
<dbReference type="Proteomes" id="UP000245626">
    <property type="component" value="Unassembled WGS sequence"/>
</dbReference>
<name>A0ACD0NNW9_9BASI</name>
<feature type="non-terminal residue" evidence="1">
    <location>
        <position position="172"/>
    </location>
</feature>
<evidence type="ECO:0000313" key="2">
    <source>
        <dbReference type="Proteomes" id="UP000245626"/>
    </source>
</evidence>
<reference evidence="1 2" key="1">
    <citation type="journal article" date="2018" name="Mol. Biol. Evol.">
        <title>Broad Genomic Sampling Reveals a Smut Pathogenic Ancestry of the Fungal Clade Ustilaginomycotina.</title>
        <authorList>
            <person name="Kijpornyongpan T."/>
            <person name="Mondo S.J."/>
            <person name="Barry K."/>
            <person name="Sandor L."/>
            <person name="Lee J."/>
            <person name="Lipzen A."/>
            <person name="Pangilinan J."/>
            <person name="LaButti K."/>
            <person name="Hainaut M."/>
            <person name="Henrissat B."/>
            <person name="Grigoriev I.V."/>
            <person name="Spatafora J.W."/>
            <person name="Aime M.C."/>
        </authorList>
    </citation>
    <scope>NUCLEOTIDE SEQUENCE [LARGE SCALE GENOMIC DNA]</scope>
    <source>
        <strain evidence="1 2">SA 807</strain>
    </source>
</reference>
<protein>
    <submittedName>
        <fullName evidence="1">Acetyl-CoA synthetase-like protein</fullName>
    </submittedName>
</protein>
<proteinExistence type="predicted"/>
<keyword evidence="2" id="KW-1185">Reference proteome</keyword>
<gene>
    <name evidence="1" type="ORF">IE53DRAFT_300711</name>
</gene>
<dbReference type="EMBL" id="KZ820424">
    <property type="protein sequence ID" value="PWN47465.1"/>
    <property type="molecule type" value="Genomic_DNA"/>
</dbReference>
<organism evidence="1 2">
    <name type="scientific">Violaceomyces palustris</name>
    <dbReference type="NCBI Taxonomy" id="1673888"/>
    <lineage>
        <taxon>Eukaryota</taxon>
        <taxon>Fungi</taxon>
        <taxon>Dikarya</taxon>
        <taxon>Basidiomycota</taxon>
        <taxon>Ustilaginomycotina</taxon>
        <taxon>Ustilaginomycetes</taxon>
        <taxon>Violaceomycetales</taxon>
        <taxon>Violaceomycetaceae</taxon>
        <taxon>Violaceomyces</taxon>
    </lineage>
</organism>
<evidence type="ECO:0000313" key="1">
    <source>
        <dbReference type="EMBL" id="PWN47465.1"/>
    </source>
</evidence>
<accession>A0ACD0NNW9</accession>
<feature type="non-terminal residue" evidence="1">
    <location>
        <position position="1"/>
    </location>
</feature>